<proteinExistence type="inferred from homology"/>
<feature type="region of interest" description="Disordered" evidence="7">
    <location>
        <begin position="79"/>
        <end position="115"/>
    </location>
</feature>
<feature type="domain" description="OmpR/PhoB-type" evidence="8">
    <location>
        <begin position="1"/>
        <end position="125"/>
    </location>
</feature>
<evidence type="ECO:0000256" key="2">
    <source>
        <dbReference type="ARBA" id="ARBA00023012"/>
    </source>
</evidence>
<dbReference type="PANTHER" id="PTHR35807:SF1">
    <property type="entry name" value="TRANSCRIPTIONAL REGULATOR REDD"/>
    <property type="match status" value="1"/>
</dbReference>
<dbReference type="SUPFAM" id="SSF48452">
    <property type="entry name" value="TPR-like"/>
    <property type="match status" value="1"/>
</dbReference>
<feature type="DNA-binding region" description="OmpR/PhoB-type" evidence="6">
    <location>
        <begin position="1"/>
        <end position="125"/>
    </location>
</feature>
<dbReference type="SMART" id="SM00862">
    <property type="entry name" value="Trans_reg_C"/>
    <property type="match status" value="1"/>
</dbReference>
<feature type="compositionally biased region" description="Basic and acidic residues" evidence="7">
    <location>
        <begin position="89"/>
        <end position="100"/>
    </location>
</feature>
<dbReference type="InterPro" id="IPR051677">
    <property type="entry name" value="AfsR-DnrI-RedD_regulator"/>
</dbReference>
<dbReference type="CDD" id="cd15831">
    <property type="entry name" value="BTAD"/>
    <property type="match status" value="1"/>
</dbReference>
<dbReference type="Pfam" id="PF13302">
    <property type="entry name" value="Acetyltransf_3"/>
    <property type="match status" value="1"/>
</dbReference>
<dbReference type="EMBL" id="BAABIS010000001">
    <property type="protein sequence ID" value="GAA4879155.1"/>
    <property type="molecule type" value="Genomic_DNA"/>
</dbReference>
<evidence type="ECO:0000256" key="1">
    <source>
        <dbReference type="ARBA" id="ARBA00005820"/>
    </source>
</evidence>
<dbReference type="PANTHER" id="PTHR35807">
    <property type="entry name" value="TRANSCRIPTIONAL REGULATOR REDD-RELATED"/>
    <property type="match status" value="1"/>
</dbReference>
<accession>A0ABP9EK09</accession>
<gene>
    <name evidence="9" type="ORF">GCM10023235_69190</name>
</gene>
<protein>
    <recommendedName>
        <fullName evidence="8">OmpR/PhoB-type domain-containing protein</fullName>
    </recommendedName>
</protein>
<name>A0ABP9EK09_9ACTN</name>
<dbReference type="PROSITE" id="PS51755">
    <property type="entry name" value="OMPR_PHOB"/>
    <property type="match status" value="1"/>
</dbReference>
<keyword evidence="4 6" id="KW-0238">DNA-binding</keyword>
<evidence type="ECO:0000256" key="3">
    <source>
        <dbReference type="ARBA" id="ARBA00023015"/>
    </source>
</evidence>
<dbReference type="SUPFAM" id="SSF55729">
    <property type="entry name" value="Acyl-CoA N-acyltransferases (Nat)"/>
    <property type="match status" value="1"/>
</dbReference>
<dbReference type="InterPro" id="IPR000182">
    <property type="entry name" value="GNAT_dom"/>
</dbReference>
<keyword evidence="10" id="KW-1185">Reference proteome</keyword>
<dbReference type="InterPro" id="IPR016181">
    <property type="entry name" value="Acyl_CoA_acyltransferase"/>
</dbReference>
<evidence type="ECO:0000313" key="10">
    <source>
        <dbReference type="Proteomes" id="UP001501752"/>
    </source>
</evidence>
<evidence type="ECO:0000256" key="4">
    <source>
        <dbReference type="ARBA" id="ARBA00023125"/>
    </source>
</evidence>
<keyword evidence="3" id="KW-0805">Transcription regulation</keyword>
<dbReference type="SUPFAM" id="SSF46894">
    <property type="entry name" value="C-terminal effector domain of the bipartite response regulators"/>
    <property type="match status" value="1"/>
</dbReference>
<dbReference type="InterPro" id="IPR001867">
    <property type="entry name" value="OmpR/PhoB-type_DNA-bd"/>
</dbReference>
<dbReference type="InterPro" id="IPR005158">
    <property type="entry name" value="BTAD"/>
</dbReference>
<evidence type="ECO:0000259" key="8">
    <source>
        <dbReference type="PROSITE" id="PS51755"/>
    </source>
</evidence>
<reference evidence="10" key="1">
    <citation type="journal article" date="2019" name="Int. J. Syst. Evol. Microbiol.">
        <title>The Global Catalogue of Microorganisms (GCM) 10K type strain sequencing project: providing services to taxonomists for standard genome sequencing and annotation.</title>
        <authorList>
            <consortium name="The Broad Institute Genomics Platform"/>
            <consortium name="The Broad Institute Genome Sequencing Center for Infectious Disease"/>
            <person name="Wu L."/>
            <person name="Ma J."/>
        </authorList>
    </citation>
    <scope>NUCLEOTIDE SEQUENCE [LARGE SCALE GENOMIC DNA]</scope>
    <source>
        <strain evidence="10">JCM 13006</strain>
    </source>
</reference>
<keyword evidence="5" id="KW-0804">Transcription</keyword>
<evidence type="ECO:0000313" key="9">
    <source>
        <dbReference type="EMBL" id="GAA4879155.1"/>
    </source>
</evidence>
<evidence type="ECO:0000256" key="6">
    <source>
        <dbReference type="PROSITE-ProRule" id="PRU01091"/>
    </source>
</evidence>
<organism evidence="9 10">
    <name type="scientific">Kitasatospora terrestris</name>
    <dbReference type="NCBI Taxonomy" id="258051"/>
    <lineage>
        <taxon>Bacteria</taxon>
        <taxon>Bacillati</taxon>
        <taxon>Actinomycetota</taxon>
        <taxon>Actinomycetes</taxon>
        <taxon>Kitasatosporales</taxon>
        <taxon>Streptomycetaceae</taxon>
        <taxon>Kitasatospora</taxon>
    </lineage>
</organism>
<dbReference type="InterPro" id="IPR011990">
    <property type="entry name" value="TPR-like_helical_dom_sf"/>
</dbReference>
<dbReference type="InterPro" id="IPR036388">
    <property type="entry name" value="WH-like_DNA-bd_sf"/>
</dbReference>
<dbReference type="Proteomes" id="UP001501752">
    <property type="component" value="Unassembled WGS sequence"/>
</dbReference>
<keyword evidence="2" id="KW-0902">Two-component regulatory system</keyword>
<dbReference type="SMART" id="SM01043">
    <property type="entry name" value="BTAD"/>
    <property type="match status" value="1"/>
</dbReference>
<evidence type="ECO:0000256" key="5">
    <source>
        <dbReference type="ARBA" id="ARBA00023163"/>
    </source>
</evidence>
<dbReference type="Gene3D" id="1.25.40.10">
    <property type="entry name" value="Tetratricopeptide repeat domain"/>
    <property type="match status" value="1"/>
</dbReference>
<dbReference type="InterPro" id="IPR016032">
    <property type="entry name" value="Sig_transdc_resp-reg_C-effctor"/>
</dbReference>
<dbReference type="Pfam" id="PF03704">
    <property type="entry name" value="BTAD"/>
    <property type="match status" value="1"/>
</dbReference>
<dbReference type="RefSeq" id="WP_345700849.1">
    <property type="nucleotide sequence ID" value="NZ_BAABIS010000001.1"/>
</dbReference>
<comment type="similarity">
    <text evidence="1">Belongs to the AfsR/DnrI/RedD regulatory family.</text>
</comment>
<comment type="caution">
    <text evidence="9">The sequence shown here is derived from an EMBL/GenBank/DDBJ whole genome shotgun (WGS) entry which is preliminary data.</text>
</comment>
<dbReference type="Gene3D" id="3.40.630.30">
    <property type="match status" value="1"/>
</dbReference>
<evidence type="ECO:0000256" key="7">
    <source>
        <dbReference type="SAM" id="MobiDB-lite"/>
    </source>
</evidence>
<dbReference type="Pfam" id="PF00486">
    <property type="entry name" value="Trans_reg_C"/>
    <property type="match status" value="1"/>
</dbReference>
<sequence>MAGEPWELDVLGPLRVRSAGRPLPLGGARQRAVLAALLLAAGRTVPLADLVDAVWDGREPASAVNTLQSYVSRLRGLLSAAGPPHAPHAPREPRAPREPHAPGGPEGPGRPALLAEPGGGYRLAVDPEQVDALRFERLLAEGRARLAEGDAEGARDPLAAALRLWRGPVLGGDAVSARLRWPCERLEELRLAAVEAAAETDLLLGRPQAAVSRLWQPAAEFPLREAPLALLLRALHASGRSAEALALYGRTRVRLAEELGVDPGPGLVAAHRAVLTGESAPPAVPAAARHRPFVPVDFAVPQGLSAARFELRPITIRDVPEDHALVTASRDRLWARYGESWQWPPPGLTEEQDLIQLAWHQQEFTRRTSFAYALTAPGDGRQLGCVYLDPATGGTADAELAYWTADGHGPTLERELAAELDRWLAARWPWRTVARPRHHDPAR</sequence>
<dbReference type="Gene3D" id="1.10.10.10">
    <property type="entry name" value="Winged helix-like DNA-binding domain superfamily/Winged helix DNA-binding domain"/>
    <property type="match status" value="1"/>
</dbReference>